<dbReference type="AlphaFoldDB" id="A0A158KRA9"/>
<keyword evidence="1" id="KW-0812">Transmembrane</keyword>
<evidence type="ECO:0000313" key="2">
    <source>
        <dbReference type="EMBL" id="SAL83269.1"/>
    </source>
</evidence>
<dbReference type="RefSeq" id="WP_087648751.1">
    <property type="nucleotide sequence ID" value="NZ_FCON02000135.1"/>
</dbReference>
<gene>
    <name evidence="2" type="ORF">AWB68_06843</name>
</gene>
<evidence type="ECO:0000256" key="1">
    <source>
        <dbReference type="SAM" id="Phobius"/>
    </source>
</evidence>
<comment type="caution">
    <text evidence="2">The sequence shown here is derived from an EMBL/GenBank/DDBJ whole genome shotgun (WGS) entry which is preliminary data.</text>
</comment>
<dbReference type="Proteomes" id="UP000054770">
    <property type="component" value="Unassembled WGS sequence"/>
</dbReference>
<proteinExistence type="predicted"/>
<organism evidence="2 3">
    <name type="scientific">Caballeronia choica</name>
    <dbReference type="NCBI Taxonomy" id="326476"/>
    <lineage>
        <taxon>Bacteria</taxon>
        <taxon>Pseudomonadati</taxon>
        <taxon>Pseudomonadota</taxon>
        <taxon>Betaproteobacteria</taxon>
        <taxon>Burkholderiales</taxon>
        <taxon>Burkholderiaceae</taxon>
        <taxon>Caballeronia</taxon>
    </lineage>
</organism>
<protein>
    <submittedName>
        <fullName evidence="2">Uncharacterized protein</fullName>
    </submittedName>
</protein>
<reference evidence="2" key="1">
    <citation type="submission" date="2016-01" db="EMBL/GenBank/DDBJ databases">
        <authorList>
            <person name="Peeters C."/>
        </authorList>
    </citation>
    <scope>NUCLEOTIDE SEQUENCE [LARGE SCALE GENOMIC DNA]</scope>
    <source>
        <strain evidence="2">LMG 22940</strain>
    </source>
</reference>
<keyword evidence="3" id="KW-1185">Reference proteome</keyword>
<dbReference type="EMBL" id="FCON02000135">
    <property type="protein sequence ID" value="SAL83269.1"/>
    <property type="molecule type" value="Genomic_DNA"/>
</dbReference>
<evidence type="ECO:0000313" key="3">
    <source>
        <dbReference type="Proteomes" id="UP000054770"/>
    </source>
</evidence>
<feature type="transmembrane region" description="Helical" evidence="1">
    <location>
        <begin position="31"/>
        <end position="50"/>
    </location>
</feature>
<keyword evidence="1" id="KW-1133">Transmembrane helix</keyword>
<keyword evidence="1" id="KW-0472">Membrane</keyword>
<sequence>MLRTVVSVLLGVSRAAIDGELPLCQARALRRLWVAPLVILPVLWSQIIIASPGFRRLMEDIGGKFEVDLPPTSGEATSRAAK</sequence>
<name>A0A158KRA9_9BURK</name>
<accession>A0A158KRA9</accession>